<dbReference type="CDD" id="cd00067">
    <property type="entry name" value="GAL4"/>
    <property type="match status" value="1"/>
</dbReference>
<organism evidence="7 8">
    <name type="scientific">Pyricularia oryzae</name>
    <name type="common">Rice blast fungus</name>
    <name type="synonym">Magnaporthe oryzae</name>
    <dbReference type="NCBI Taxonomy" id="318829"/>
    <lineage>
        <taxon>Eukaryota</taxon>
        <taxon>Fungi</taxon>
        <taxon>Dikarya</taxon>
        <taxon>Ascomycota</taxon>
        <taxon>Pezizomycotina</taxon>
        <taxon>Sordariomycetes</taxon>
        <taxon>Sordariomycetidae</taxon>
        <taxon>Magnaporthales</taxon>
        <taxon>Pyriculariaceae</taxon>
        <taxon>Pyricularia</taxon>
    </lineage>
</organism>
<dbReference type="PANTHER" id="PTHR31845">
    <property type="entry name" value="FINGER DOMAIN PROTEIN, PUTATIVE-RELATED"/>
    <property type="match status" value="1"/>
</dbReference>
<name>A0A4P7NQD8_PYROR</name>
<dbReference type="PANTHER" id="PTHR31845:SF10">
    <property type="entry name" value="ZN(II)2CYS6 TRANSCRIPTION FACTOR (EUROFUNG)"/>
    <property type="match status" value="1"/>
</dbReference>
<dbReference type="GO" id="GO:0000981">
    <property type="term" value="F:DNA-binding transcription factor activity, RNA polymerase II-specific"/>
    <property type="evidence" value="ECO:0007669"/>
    <property type="project" value="InterPro"/>
</dbReference>
<evidence type="ECO:0000256" key="5">
    <source>
        <dbReference type="ARBA" id="ARBA00023242"/>
    </source>
</evidence>
<keyword evidence="5" id="KW-0539">Nucleus</keyword>
<evidence type="ECO:0000313" key="8">
    <source>
        <dbReference type="Proteomes" id="UP000294847"/>
    </source>
</evidence>
<accession>A0A4P7NQD8</accession>
<dbReference type="AlphaFoldDB" id="A0A4P7NQD8"/>
<dbReference type="InterPro" id="IPR001138">
    <property type="entry name" value="Zn2Cys6_DnaBD"/>
</dbReference>
<evidence type="ECO:0000256" key="4">
    <source>
        <dbReference type="ARBA" id="ARBA00023163"/>
    </source>
</evidence>
<dbReference type="InterPro" id="IPR036864">
    <property type="entry name" value="Zn2-C6_fun-type_DNA-bd_sf"/>
</dbReference>
<sequence>MNFTQDIHSASTAYDTSPGGTDSSDRPRTGVLRRSCEACRALKARCIHVPNSGSRCCKRCMDHGIDCVFEEAIARPKRARTSARTRVKDVEEKIDSLIALIAARKEPQTQVMDKTAPNLKMSNFLDSEGNFSFPSIVNDSGLMFTPSGFPTTSPMADMALTSNVNDVFSKGIVTFEAAQGYLQAFIADAALFPFVVISPHMTLDFLRRERPCLLLAIMVVCSQGSVQEKLIVEFKNYIAQHVIIEARRGVDAVQGLIVYCNWHNRCSNPSIQQLYQLTQLAVTLAGDFGLPSLATIREMNSSNAKMSRSIRDLNSQYLDELERIRTYLGCYHVSHGMSIGVRKPTHLLHSRRIEEAAKMIASLEQTASDTLIPHLIRLQRFAEDVQRTFDYNDPDGLDEMDGLKLRATVTMLDRQLSQVLEAMPLEVRQNTHIQLEAKFLRIYISEIGLQIPIGHMKLDGRCCDWCSSAHRTELIITCMRATQKYLDYYFALPDAAFSQLNVLQVGRHMYAITMLARVMMRDQIGKLDMALLGELAAAPAYVQASERKLARLITTMPCGKQKQDMIWLFYRIFKLASDWFEGAAETGQSNVMDFDTCIAGFDINQIILSPVRKGECDSLVPTPATMECLHELSTTPEAVSEQPGPETAEVPLFSNQEMLWTTDLSDFSPPDNNNWFSI</sequence>
<evidence type="ECO:0000256" key="6">
    <source>
        <dbReference type="SAM" id="MobiDB-lite"/>
    </source>
</evidence>
<dbReference type="EMBL" id="CP034209">
    <property type="protein sequence ID" value="QBZ64575.1"/>
    <property type="molecule type" value="Genomic_DNA"/>
</dbReference>
<dbReference type="InterPro" id="IPR051089">
    <property type="entry name" value="prtT"/>
</dbReference>
<protein>
    <submittedName>
        <fullName evidence="7">Uncharacterized protein</fullName>
    </submittedName>
</protein>
<proteinExistence type="predicted"/>
<evidence type="ECO:0000256" key="3">
    <source>
        <dbReference type="ARBA" id="ARBA00023125"/>
    </source>
</evidence>
<evidence type="ECO:0000313" key="7">
    <source>
        <dbReference type="EMBL" id="QBZ64575.1"/>
    </source>
</evidence>
<dbReference type="GO" id="GO:0008270">
    <property type="term" value="F:zinc ion binding"/>
    <property type="evidence" value="ECO:0007669"/>
    <property type="project" value="InterPro"/>
</dbReference>
<keyword evidence="2" id="KW-0805">Transcription regulation</keyword>
<evidence type="ECO:0000256" key="2">
    <source>
        <dbReference type="ARBA" id="ARBA00023015"/>
    </source>
</evidence>
<keyword evidence="3" id="KW-0238">DNA-binding</keyword>
<dbReference type="Proteomes" id="UP000294847">
    <property type="component" value="Chromosome 6"/>
</dbReference>
<reference evidence="7 8" key="1">
    <citation type="journal article" date="2019" name="Mol. Biol. Evol.">
        <title>Blast fungal genomes show frequent chromosomal changes, gene gains and losses, and effector gene turnover.</title>
        <authorList>
            <person name="Gomez Luciano L.B."/>
            <person name="Jason Tsai I."/>
            <person name="Chuma I."/>
            <person name="Tosa Y."/>
            <person name="Chen Y.H."/>
            <person name="Li J.Y."/>
            <person name="Li M.Y."/>
            <person name="Jade Lu M.Y."/>
            <person name="Nakayashiki H."/>
            <person name="Li W.H."/>
        </authorList>
    </citation>
    <scope>NUCLEOTIDE SEQUENCE [LARGE SCALE GENOMIC DNA]</scope>
    <source>
        <strain evidence="7">MZ5-1-6</strain>
    </source>
</reference>
<gene>
    <name evidence="7" type="ORF">PoMZ_06272</name>
</gene>
<evidence type="ECO:0000256" key="1">
    <source>
        <dbReference type="ARBA" id="ARBA00004123"/>
    </source>
</evidence>
<dbReference type="GO" id="GO:0000976">
    <property type="term" value="F:transcription cis-regulatory region binding"/>
    <property type="evidence" value="ECO:0007669"/>
    <property type="project" value="TreeGrafter"/>
</dbReference>
<feature type="compositionally biased region" description="Polar residues" evidence="6">
    <location>
        <begin position="1"/>
        <end position="22"/>
    </location>
</feature>
<keyword evidence="4" id="KW-0804">Transcription</keyword>
<dbReference type="Gene3D" id="4.10.240.10">
    <property type="entry name" value="Zn(2)-C6 fungal-type DNA-binding domain"/>
    <property type="match status" value="1"/>
</dbReference>
<feature type="region of interest" description="Disordered" evidence="6">
    <location>
        <begin position="1"/>
        <end position="28"/>
    </location>
</feature>
<dbReference type="SUPFAM" id="SSF57701">
    <property type="entry name" value="Zn2/Cys6 DNA-binding domain"/>
    <property type="match status" value="1"/>
</dbReference>
<dbReference type="CDD" id="cd12148">
    <property type="entry name" value="fungal_TF_MHR"/>
    <property type="match status" value="1"/>
</dbReference>
<dbReference type="PROSITE" id="PS00463">
    <property type="entry name" value="ZN2_CY6_FUNGAL_1"/>
    <property type="match status" value="1"/>
</dbReference>
<comment type="subcellular location">
    <subcellularLocation>
        <location evidence="1">Nucleus</location>
    </subcellularLocation>
</comment>
<dbReference type="GO" id="GO:0005634">
    <property type="term" value="C:nucleus"/>
    <property type="evidence" value="ECO:0007669"/>
    <property type="project" value="UniProtKB-SubCell"/>
</dbReference>